<dbReference type="Proteomes" id="UP001457282">
    <property type="component" value="Unassembled WGS sequence"/>
</dbReference>
<protein>
    <recommendedName>
        <fullName evidence="3">Pentatricopeptide repeat-containing protein</fullName>
    </recommendedName>
</protein>
<keyword evidence="2" id="KW-1185">Reference proteome</keyword>
<evidence type="ECO:0008006" key="3">
    <source>
        <dbReference type="Google" id="ProtNLM"/>
    </source>
</evidence>
<accession>A0AAW1WNU0</accession>
<evidence type="ECO:0000313" key="2">
    <source>
        <dbReference type="Proteomes" id="UP001457282"/>
    </source>
</evidence>
<comment type="caution">
    <text evidence="1">The sequence shown here is derived from an EMBL/GenBank/DDBJ whole genome shotgun (WGS) entry which is preliminary data.</text>
</comment>
<dbReference type="Gene3D" id="1.25.40.10">
    <property type="entry name" value="Tetratricopeptide repeat domain"/>
    <property type="match status" value="1"/>
</dbReference>
<reference evidence="1 2" key="1">
    <citation type="journal article" date="2023" name="G3 (Bethesda)">
        <title>A chromosome-length genome assembly and annotation of blackberry (Rubus argutus, cv. 'Hillquist').</title>
        <authorList>
            <person name="Bruna T."/>
            <person name="Aryal R."/>
            <person name="Dudchenko O."/>
            <person name="Sargent D.J."/>
            <person name="Mead D."/>
            <person name="Buti M."/>
            <person name="Cavallini A."/>
            <person name="Hytonen T."/>
            <person name="Andres J."/>
            <person name="Pham M."/>
            <person name="Weisz D."/>
            <person name="Mascagni F."/>
            <person name="Usai G."/>
            <person name="Natali L."/>
            <person name="Bassil N."/>
            <person name="Fernandez G.E."/>
            <person name="Lomsadze A."/>
            <person name="Armour M."/>
            <person name="Olukolu B."/>
            <person name="Poorten T."/>
            <person name="Britton C."/>
            <person name="Davik J."/>
            <person name="Ashrafi H."/>
            <person name="Aiden E.L."/>
            <person name="Borodovsky M."/>
            <person name="Worthington M."/>
        </authorList>
    </citation>
    <scope>NUCLEOTIDE SEQUENCE [LARGE SCALE GENOMIC DNA]</scope>
    <source>
        <strain evidence="1">PI 553951</strain>
    </source>
</reference>
<proteinExistence type="predicted"/>
<evidence type="ECO:0000313" key="1">
    <source>
        <dbReference type="EMBL" id="KAK9925626.1"/>
    </source>
</evidence>
<sequence length="68" mass="8092">MQQAKSLLDEMIGKGILPDEILIVCLVRKYYELGNVDEAIKLQTEWRNRALRTELLIRWFLMQELERG</sequence>
<dbReference type="EMBL" id="JBEDUW010000005">
    <property type="protein sequence ID" value="KAK9925626.1"/>
    <property type="molecule type" value="Genomic_DNA"/>
</dbReference>
<gene>
    <name evidence="1" type="ORF">M0R45_022897</name>
</gene>
<organism evidence="1 2">
    <name type="scientific">Rubus argutus</name>
    <name type="common">Southern blackberry</name>
    <dbReference type="NCBI Taxonomy" id="59490"/>
    <lineage>
        <taxon>Eukaryota</taxon>
        <taxon>Viridiplantae</taxon>
        <taxon>Streptophyta</taxon>
        <taxon>Embryophyta</taxon>
        <taxon>Tracheophyta</taxon>
        <taxon>Spermatophyta</taxon>
        <taxon>Magnoliopsida</taxon>
        <taxon>eudicotyledons</taxon>
        <taxon>Gunneridae</taxon>
        <taxon>Pentapetalae</taxon>
        <taxon>rosids</taxon>
        <taxon>fabids</taxon>
        <taxon>Rosales</taxon>
        <taxon>Rosaceae</taxon>
        <taxon>Rosoideae</taxon>
        <taxon>Rosoideae incertae sedis</taxon>
        <taxon>Rubus</taxon>
    </lineage>
</organism>
<dbReference type="AlphaFoldDB" id="A0AAW1WNU0"/>
<dbReference type="InterPro" id="IPR011990">
    <property type="entry name" value="TPR-like_helical_dom_sf"/>
</dbReference>
<name>A0AAW1WNU0_RUBAR</name>